<evidence type="ECO:0000256" key="1">
    <source>
        <dbReference type="SAM" id="MobiDB-lite"/>
    </source>
</evidence>
<evidence type="ECO:0000313" key="3">
    <source>
        <dbReference type="Proteomes" id="UP000184267"/>
    </source>
</evidence>
<feature type="compositionally biased region" description="Low complexity" evidence="1">
    <location>
        <begin position="224"/>
        <end position="244"/>
    </location>
</feature>
<evidence type="ECO:0000313" key="2">
    <source>
        <dbReference type="EMBL" id="OJT08376.1"/>
    </source>
</evidence>
<reference evidence="2 3" key="1">
    <citation type="submission" date="2016-10" db="EMBL/GenBank/DDBJ databases">
        <title>Genome sequence of the basidiomycete white-rot fungus Trametes pubescens.</title>
        <authorList>
            <person name="Makela M.R."/>
            <person name="Granchi Z."/>
            <person name="Peng M."/>
            <person name="De Vries R.P."/>
            <person name="Grigoriev I."/>
            <person name="Riley R."/>
            <person name="Hilden K."/>
        </authorList>
    </citation>
    <scope>NUCLEOTIDE SEQUENCE [LARGE SCALE GENOMIC DNA]</scope>
    <source>
        <strain evidence="2 3">FBCC735</strain>
    </source>
</reference>
<comment type="caution">
    <text evidence="2">The sequence shown here is derived from an EMBL/GenBank/DDBJ whole genome shotgun (WGS) entry which is preliminary data.</text>
</comment>
<dbReference type="AlphaFoldDB" id="A0A1M2VLE4"/>
<keyword evidence="3" id="KW-1185">Reference proteome</keyword>
<dbReference type="EMBL" id="MNAD01001045">
    <property type="protein sequence ID" value="OJT08376.1"/>
    <property type="molecule type" value="Genomic_DNA"/>
</dbReference>
<organism evidence="2 3">
    <name type="scientific">Trametes pubescens</name>
    <name type="common">White-rot fungus</name>
    <dbReference type="NCBI Taxonomy" id="154538"/>
    <lineage>
        <taxon>Eukaryota</taxon>
        <taxon>Fungi</taxon>
        <taxon>Dikarya</taxon>
        <taxon>Basidiomycota</taxon>
        <taxon>Agaricomycotina</taxon>
        <taxon>Agaricomycetes</taxon>
        <taxon>Polyporales</taxon>
        <taxon>Polyporaceae</taxon>
        <taxon>Trametes</taxon>
    </lineage>
</organism>
<sequence length="397" mass="44501">MISRSLFFSPNAPCYAVIRMDPVAMVKKLDDPEALKAARAMAPQSYVVYLTHVIRQLTSSHVLYFVLIKACLQEPELPFPNKPWYRYELNVIAPSLCEEDAARGITADMCTPIYPNNKHPAGREPLRPEKPFPYTNCYHWCNALEIEIRVLPRPELFNEDQAIQLSYDEQMRFASHQFEDLLRSRRSLSFSTEPPPPPLPLQRTETEPPVPAGATDPSARKPPSVTSASSRSSFGSSASRSVMSEESDMNSVDEIMAMDIFTGPNADLDLLPLCELWLDMAVQLKEEDIPSPAGFLKERDEIVKYVVDPFALVAYLYARRIIQEARVRAYAASNANVPSSVRGTRAGGAGTQAIGLQAPKIRRHRECSRFDNVVRVANEFGCWCDLQVSGRVRYGAT</sequence>
<accession>A0A1M2VLE4</accession>
<protein>
    <submittedName>
        <fullName evidence="2">Uncharacterized protein</fullName>
    </submittedName>
</protein>
<name>A0A1M2VLE4_TRAPU</name>
<gene>
    <name evidence="2" type="ORF">TRAPUB_715</name>
</gene>
<dbReference type="OrthoDB" id="2930792at2759"/>
<dbReference type="STRING" id="154538.A0A1M2VLE4"/>
<dbReference type="Proteomes" id="UP000184267">
    <property type="component" value="Unassembled WGS sequence"/>
</dbReference>
<proteinExistence type="predicted"/>
<dbReference type="OMA" id="NCYHWCN"/>
<feature type="region of interest" description="Disordered" evidence="1">
    <location>
        <begin position="188"/>
        <end position="247"/>
    </location>
</feature>